<dbReference type="PANTHER" id="PTHR45708">
    <property type="entry name" value="ENDOCHITINASE"/>
    <property type="match status" value="1"/>
</dbReference>
<dbReference type="SUPFAM" id="SSF51445">
    <property type="entry name" value="(Trans)glycosidases"/>
    <property type="match status" value="1"/>
</dbReference>
<comment type="catalytic activity">
    <reaction evidence="1">
        <text>Random endo-hydrolysis of N-acetyl-beta-D-glucosaminide (1-&gt;4)-beta-linkages in chitin and chitodextrins.</text>
        <dbReference type="EC" id="3.2.1.14"/>
    </reaction>
</comment>
<keyword evidence="12" id="KW-1185">Reference proteome</keyword>
<sequence length="394" mass="42307">MFSSFLALLSPALAAPTELQPRQSINAYTAPRLVNYVQTFRYGNGNRVSLAPLVDQGTGITHVNLAALHINDDPNGITLNDNSPDDAYYDQTWQEVQTLQSQGVKVLFMLGGAAKGSYLKLCSNATPGTKADQDYYNALVDTIRAHNIDGVDLDIEESVDVSCALALLQHLHASFGPDFLLTMAPVASAMWPSGPGLSGFDYPTLDAAATEPTRPNGKLVNWYNAQFYNGWGDASAQDFYNAIITMGNWKPERVVMGVLDNSADGGSGFVALETLKGVIKQLQANYPAFGCAVGWEYWNAGATDGYASPWQWVKEIGNVVFQATALPTRNLTVASDPQPPAPFQAETNALFGLVGNYFEAVRALNITNGDLAEAEKLLGLDDLLGGVLGDVLSE</sequence>
<dbReference type="InterPro" id="IPR001579">
    <property type="entry name" value="Glyco_hydro_18_chit_AS"/>
</dbReference>
<feature type="domain" description="GH18" evidence="10">
    <location>
        <begin position="31"/>
        <end position="394"/>
    </location>
</feature>
<dbReference type="PANTHER" id="PTHR45708:SF60">
    <property type="entry name" value="III CHITINASE, PUTATIVE (AFU_ORTHOLOGUE AFUA_5G03850)-RELATED"/>
    <property type="match status" value="1"/>
</dbReference>
<evidence type="ECO:0000256" key="9">
    <source>
        <dbReference type="RuleBase" id="RU004453"/>
    </source>
</evidence>
<evidence type="ECO:0000256" key="1">
    <source>
        <dbReference type="ARBA" id="ARBA00000822"/>
    </source>
</evidence>
<dbReference type="OrthoDB" id="3012298at2759"/>
<dbReference type="EC" id="3.2.1.14" evidence="2"/>
<name>A0A4V5N5E1_9PEZI</name>
<evidence type="ECO:0000256" key="6">
    <source>
        <dbReference type="ARBA" id="ARBA00023295"/>
    </source>
</evidence>
<evidence type="ECO:0000256" key="3">
    <source>
        <dbReference type="ARBA" id="ARBA00022801"/>
    </source>
</evidence>
<comment type="caution">
    <text evidence="11">The sequence shown here is derived from an EMBL/GenBank/DDBJ whole genome shotgun (WGS) entry which is preliminary data.</text>
</comment>
<keyword evidence="4" id="KW-0146">Chitin degradation</keyword>
<dbReference type="EMBL" id="NAJL01000008">
    <property type="protein sequence ID" value="TKA31439.1"/>
    <property type="molecule type" value="Genomic_DNA"/>
</dbReference>
<evidence type="ECO:0000259" key="10">
    <source>
        <dbReference type="PROSITE" id="PS51910"/>
    </source>
</evidence>
<evidence type="ECO:0000256" key="7">
    <source>
        <dbReference type="ARBA" id="ARBA00023326"/>
    </source>
</evidence>
<dbReference type="InterPro" id="IPR017853">
    <property type="entry name" value="GH"/>
</dbReference>
<dbReference type="InterPro" id="IPR001223">
    <property type="entry name" value="Glyco_hydro18_cat"/>
</dbReference>
<evidence type="ECO:0000313" key="12">
    <source>
        <dbReference type="Proteomes" id="UP000308549"/>
    </source>
</evidence>
<evidence type="ECO:0000256" key="2">
    <source>
        <dbReference type="ARBA" id="ARBA00012729"/>
    </source>
</evidence>
<evidence type="ECO:0000256" key="4">
    <source>
        <dbReference type="ARBA" id="ARBA00023024"/>
    </source>
</evidence>
<accession>A0A4V5N5E1</accession>
<proteinExistence type="inferred from homology"/>
<dbReference type="Gene3D" id="3.20.20.80">
    <property type="entry name" value="Glycosidases"/>
    <property type="match status" value="1"/>
</dbReference>
<protein>
    <recommendedName>
        <fullName evidence="2">chitinase</fullName>
        <ecNumber evidence="2">3.2.1.14</ecNumber>
    </recommendedName>
</protein>
<dbReference type="GO" id="GO:0000272">
    <property type="term" value="P:polysaccharide catabolic process"/>
    <property type="evidence" value="ECO:0007669"/>
    <property type="project" value="UniProtKB-KW"/>
</dbReference>
<dbReference type="Proteomes" id="UP000308549">
    <property type="component" value="Unassembled WGS sequence"/>
</dbReference>
<dbReference type="GO" id="GO:0005576">
    <property type="term" value="C:extracellular region"/>
    <property type="evidence" value="ECO:0007669"/>
    <property type="project" value="TreeGrafter"/>
</dbReference>
<dbReference type="GO" id="GO:0006032">
    <property type="term" value="P:chitin catabolic process"/>
    <property type="evidence" value="ECO:0007669"/>
    <property type="project" value="UniProtKB-KW"/>
</dbReference>
<dbReference type="PROSITE" id="PS51910">
    <property type="entry name" value="GH18_2"/>
    <property type="match status" value="1"/>
</dbReference>
<gene>
    <name evidence="11" type="ORF">B0A50_02286</name>
</gene>
<keyword evidence="7" id="KW-0624">Polysaccharide degradation</keyword>
<organism evidence="11 12">
    <name type="scientific">Salinomyces thailandicus</name>
    <dbReference type="NCBI Taxonomy" id="706561"/>
    <lineage>
        <taxon>Eukaryota</taxon>
        <taxon>Fungi</taxon>
        <taxon>Dikarya</taxon>
        <taxon>Ascomycota</taxon>
        <taxon>Pezizomycotina</taxon>
        <taxon>Dothideomycetes</taxon>
        <taxon>Dothideomycetidae</taxon>
        <taxon>Mycosphaerellales</taxon>
        <taxon>Teratosphaeriaceae</taxon>
        <taxon>Salinomyces</taxon>
    </lineage>
</organism>
<keyword evidence="6 8" id="KW-0326">Glycosidase</keyword>
<dbReference type="InterPro" id="IPR050542">
    <property type="entry name" value="Glycosyl_Hydrlase18_Chitinase"/>
</dbReference>
<keyword evidence="3 8" id="KW-0378">Hydrolase</keyword>
<reference evidence="11 12" key="1">
    <citation type="submission" date="2017-03" db="EMBL/GenBank/DDBJ databases">
        <title>Genomes of endolithic fungi from Antarctica.</title>
        <authorList>
            <person name="Coleine C."/>
            <person name="Masonjones S."/>
            <person name="Stajich J.E."/>
        </authorList>
    </citation>
    <scope>NUCLEOTIDE SEQUENCE [LARGE SCALE GENOMIC DNA]</scope>
    <source>
        <strain evidence="11 12">CCFEE 6315</strain>
    </source>
</reference>
<comment type="similarity">
    <text evidence="9">Belongs to the glycosyl hydrolase 18 family.</text>
</comment>
<evidence type="ECO:0000313" key="11">
    <source>
        <dbReference type="EMBL" id="TKA31439.1"/>
    </source>
</evidence>
<dbReference type="Pfam" id="PF00704">
    <property type="entry name" value="Glyco_hydro_18"/>
    <property type="match status" value="1"/>
</dbReference>
<dbReference type="GO" id="GO:0008843">
    <property type="term" value="F:endochitinase activity"/>
    <property type="evidence" value="ECO:0007669"/>
    <property type="project" value="UniProtKB-EC"/>
</dbReference>
<dbReference type="AlphaFoldDB" id="A0A4V5N5E1"/>
<evidence type="ECO:0000256" key="8">
    <source>
        <dbReference type="RuleBase" id="RU000489"/>
    </source>
</evidence>
<keyword evidence="5" id="KW-0119">Carbohydrate metabolism</keyword>
<dbReference type="PROSITE" id="PS01095">
    <property type="entry name" value="GH18_1"/>
    <property type="match status" value="1"/>
</dbReference>
<evidence type="ECO:0000256" key="5">
    <source>
        <dbReference type="ARBA" id="ARBA00023277"/>
    </source>
</evidence>